<name>A0ACC1SC28_9APHY</name>
<comment type="caution">
    <text evidence="1">The sequence shown here is derived from an EMBL/GenBank/DDBJ whole genome shotgun (WGS) entry which is preliminary data.</text>
</comment>
<accession>A0ACC1SC28</accession>
<gene>
    <name evidence="1" type="ORF">NM688_g6819</name>
</gene>
<keyword evidence="2" id="KW-1185">Reference proteome</keyword>
<evidence type="ECO:0000313" key="2">
    <source>
        <dbReference type="Proteomes" id="UP001148662"/>
    </source>
</evidence>
<organism evidence="1 2">
    <name type="scientific">Phlebia brevispora</name>
    <dbReference type="NCBI Taxonomy" id="194682"/>
    <lineage>
        <taxon>Eukaryota</taxon>
        <taxon>Fungi</taxon>
        <taxon>Dikarya</taxon>
        <taxon>Basidiomycota</taxon>
        <taxon>Agaricomycotina</taxon>
        <taxon>Agaricomycetes</taxon>
        <taxon>Polyporales</taxon>
        <taxon>Meruliaceae</taxon>
        <taxon>Phlebia</taxon>
    </lineage>
</organism>
<reference evidence="1" key="1">
    <citation type="submission" date="2022-07" db="EMBL/GenBank/DDBJ databases">
        <title>Genome Sequence of Phlebia brevispora.</title>
        <authorList>
            <person name="Buettner E."/>
        </authorList>
    </citation>
    <scope>NUCLEOTIDE SEQUENCE</scope>
    <source>
        <strain evidence="1">MPL23</strain>
    </source>
</reference>
<proteinExistence type="predicted"/>
<sequence>MSADLDTAGVIAEFQSNVLDNRINYAFSALAFYEYVITLRYEWDCLSAPKWGIGTWIFLVNRYLMLATVVQTIAPYSRADTDIHFNAIAQYIVTAAFSAIRVHTLLQNNRRLVSWAIFLLGLIPAIVNFVSRGSACYQIEHVPLAHIPDQYFCSFLYFTYADDPILGPTCNAFMSDGIPPSVDLARDRSALVIVDVVVILVTWRNIYRVRHLRMFTLGMVFKRDGSIIFSVLLVLNIVLFVNDLVVGDNGSPSWALSDGLTIINAVIQFILISRFFIDIREQEHESHKSFGEPQEMSTLVYQGGKIAQEEPSELTSQSRTDDNSEGIQETVSSTPLFSSAALFADKN</sequence>
<dbReference type="EMBL" id="JANHOG010001469">
    <property type="protein sequence ID" value="KAJ3536573.1"/>
    <property type="molecule type" value="Genomic_DNA"/>
</dbReference>
<evidence type="ECO:0000313" key="1">
    <source>
        <dbReference type="EMBL" id="KAJ3536573.1"/>
    </source>
</evidence>
<protein>
    <submittedName>
        <fullName evidence="1">Uncharacterized protein</fullName>
    </submittedName>
</protein>
<dbReference type="Proteomes" id="UP001148662">
    <property type="component" value="Unassembled WGS sequence"/>
</dbReference>